<dbReference type="Gene3D" id="3.30.2010.10">
    <property type="entry name" value="Metalloproteases ('zincins'), catalytic domain"/>
    <property type="match status" value="1"/>
</dbReference>
<evidence type="ECO:0000259" key="1">
    <source>
        <dbReference type="Pfam" id="PF01863"/>
    </source>
</evidence>
<dbReference type="AlphaFoldDB" id="A0A3G6JAG1"/>
<proteinExistence type="predicted"/>
<organism evidence="2 3">
    <name type="scientific">Corynebacterium choanae</name>
    <dbReference type="NCBI Taxonomy" id="1862358"/>
    <lineage>
        <taxon>Bacteria</taxon>
        <taxon>Bacillati</taxon>
        <taxon>Actinomycetota</taxon>
        <taxon>Actinomycetes</taxon>
        <taxon>Mycobacteriales</taxon>
        <taxon>Corynebacteriaceae</taxon>
        <taxon>Corynebacterium</taxon>
    </lineage>
</organism>
<sequence length="187" mass="21361">MTGWDDALHCTVMEYATQPDDPFSAIAVIRSSKRRKTSAARLVGGRLEIRIPAHLSHVDEQRIVQELVGKMRRKLASPLQSDEQLFARAQYLNDAVLEGRARVVSLTWVDNQHSRWGSCSTASGRIRISRRLAIVPQYVLDSVIVHELVHTFIPDHSPEFWQWANRVPHAERARGFLEAYQRFGHGQ</sequence>
<dbReference type="PANTHER" id="PTHR30399:SF1">
    <property type="entry name" value="UTP PYROPHOSPHATASE"/>
    <property type="match status" value="1"/>
</dbReference>
<dbReference type="Pfam" id="PF01863">
    <property type="entry name" value="YgjP-like"/>
    <property type="match status" value="1"/>
</dbReference>
<dbReference type="InterPro" id="IPR053136">
    <property type="entry name" value="UTP_pyrophosphatase-like"/>
</dbReference>
<feature type="domain" description="YgjP-like metallopeptidase" evidence="1">
    <location>
        <begin position="109"/>
        <end position="174"/>
    </location>
</feature>
<evidence type="ECO:0000313" key="2">
    <source>
        <dbReference type="EMBL" id="AZA12944.1"/>
    </source>
</evidence>
<dbReference type="CDD" id="cd07344">
    <property type="entry name" value="M48_yhfN_like"/>
    <property type="match status" value="1"/>
</dbReference>
<dbReference type="KEGG" id="ccho:CCHOA_02635"/>
<dbReference type="EMBL" id="CP033896">
    <property type="protein sequence ID" value="AZA12944.1"/>
    <property type="molecule type" value="Genomic_DNA"/>
</dbReference>
<gene>
    <name evidence="2" type="ORF">CCHOA_02635</name>
</gene>
<dbReference type="InterPro" id="IPR002725">
    <property type="entry name" value="YgjP-like_metallopeptidase"/>
</dbReference>
<evidence type="ECO:0000313" key="3">
    <source>
        <dbReference type="Proteomes" id="UP000269019"/>
    </source>
</evidence>
<keyword evidence="3" id="KW-1185">Reference proteome</keyword>
<protein>
    <submittedName>
        <fullName evidence="2">SprT-like family protein</fullName>
    </submittedName>
</protein>
<accession>A0A3G6JAG1</accession>
<reference evidence="2 3" key="1">
    <citation type="submission" date="2018-11" db="EMBL/GenBank/DDBJ databases">
        <authorList>
            <person name="Kleinhagauer T."/>
            <person name="Glaeser S.P."/>
            <person name="Spergser J."/>
            <person name="Ruckert C."/>
            <person name="Kaempfer P."/>
            <person name="Busse H.-J."/>
        </authorList>
    </citation>
    <scope>NUCLEOTIDE SEQUENCE [LARGE SCALE GENOMIC DNA]</scope>
    <source>
        <strain evidence="2 3">200CH</strain>
    </source>
</reference>
<dbReference type="Proteomes" id="UP000269019">
    <property type="component" value="Chromosome"/>
</dbReference>
<dbReference type="PANTHER" id="PTHR30399">
    <property type="entry name" value="UNCHARACTERIZED PROTEIN YGJP"/>
    <property type="match status" value="1"/>
</dbReference>
<name>A0A3G6JAG1_9CORY</name>